<name>A0AAW9RZ72_9BACT</name>
<gene>
    <name evidence="5" type="ORF">AAG747_14235</name>
</gene>
<dbReference type="Proteomes" id="UP001403385">
    <property type="component" value="Unassembled WGS sequence"/>
</dbReference>
<dbReference type="PROSITE" id="PS51186">
    <property type="entry name" value="GNAT"/>
    <property type="match status" value="1"/>
</dbReference>
<evidence type="ECO:0000256" key="1">
    <source>
        <dbReference type="ARBA" id="ARBA00008694"/>
    </source>
</evidence>
<dbReference type="GO" id="GO:0008080">
    <property type="term" value="F:N-acetyltransferase activity"/>
    <property type="evidence" value="ECO:0007669"/>
    <property type="project" value="TreeGrafter"/>
</dbReference>
<feature type="domain" description="N-acetyltransferase" evidence="4">
    <location>
        <begin position="4"/>
        <end position="155"/>
    </location>
</feature>
<comment type="caution">
    <text evidence="5">The sequence shown here is derived from an EMBL/GenBank/DDBJ whole genome shotgun (WGS) entry which is preliminary data.</text>
</comment>
<dbReference type="InterPro" id="IPR051016">
    <property type="entry name" value="Diverse_Substrate_AcTransf"/>
</dbReference>
<keyword evidence="6" id="KW-1185">Reference proteome</keyword>
<dbReference type="PANTHER" id="PTHR10545">
    <property type="entry name" value="DIAMINE N-ACETYLTRANSFERASE"/>
    <property type="match status" value="1"/>
</dbReference>
<dbReference type="SUPFAM" id="SSF55729">
    <property type="entry name" value="Acyl-CoA N-acyltransferases (Nat)"/>
    <property type="match status" value="1"/>
</dbReference>
<protein>
    <submittedName>
        <fullName evidence="5">GNAT family N-acetyltransferase</fullName>
    </submittedName>
</protein>
<dbReference type="InterPro" id="IPR016181">
    <property type="entry name" value="Acyl_CoA_acyltransferase"/>
</dbReference>
<dbReference type="Gene3D" id="3.40.630.30">
    <property type="match status" value="1"/>
</dbReference>
<evidence type="ECO:0000313" key="5">
    <source>
        <dbReference type="EMBL" id="MEN7549077.1"/>
    </source>
</evidence>
<organism evidence="5 6">
    <name type="scientific">Rapidithrix thailandica</name>
    <dbReference type="NCBI Taxonomy" id="413964"/>
    <lineage>
        <taxon>Bacteria</taxon>
        <taxon>Pseudomonadati</taxon>
        <taxon>Bacteroidota</taxon>
        <taxon>Cytophagia</taxon>
        <taxon>Cytophagales</taxon>
        <taxon>Flammeovirgaceae</taxon>
        <taxon>Rapidithrix</taxon>
    </lineage>
</organism>
<dbReference type="CDD" id="cd04301">
    <property type="entry name" value="NAT_SF"/>
    <property type="match status" value="1"/>
</dbReference>
<comment type="similarity">
    <text evidence="1">Belongs to the acetyltransferase family.</text>
</comment>
<dbReference type="EMBL" id="JBDKWZ010000007">
    <property type="protein sequence ID" value="MEN7549077.1"/>
    <property type="molecule type" value="Genomic_DNA"/>
</dbReference>
<dbReference type="GO" id="GO:0005737">
    <property type="term" value="C:cytoplasm"/>
    <property type="evidence" value="ECO:0007669"/>
    <property type="project" value="TreeGrafter"/>
</dbReference>
<dbReference type="AlphaFoldDB" id="A0AAW9RZ72"/>
<evidence type="ECO:0000259" key="4">
    <source>
        <dbReference type="PROSITE" id="PS51186"/>
    </source>
</evidence>
<proteinExistence type="inferred from homology"/>
<dbReference type="Pfam" id="PF00583">
    <property type="entry name" value="Acetyltransf_1"/>
    <property type="match status" value="1"/>
</dbReference>
<reference evidence="5 6" key="1">
    <citation type="submission" date="2024-04" db="EMBL/GenBank/DDBJ databases">
        <title>Novel genus in family Flammeovirgaceae.</title>
        <authorList>
            <person name="Nguyen T.H."/>
            <person name="Vuong T.Q."/>
            <person name="Le H."/>
            <person name="Kim S.-G."/>
        </authorList>
    </citation>
    <scope>NUCLEOTIDE SEQUENCE [LARGE SCALE GENOMIC DNA]</scope>
    <source>
        <strain evidence="5 6">JCM 23209</strain>
    </source>
</reference>
<evidence type="ECO:0000313" key="6">
    <source>
        <dbReference type="Proteomes" id="UP001403385"/>
    </source>
</evidence>
<accession>A0AAW9RZ72</accession>
<evidence type="ECO:0000256" key="3">
    <source>
        <dbReference type="ARBA" id="ARBA00023315"/>
    </source>
</evidence>
<keyword evidence="2" id="KW-0808">Transferase</keyword>
<dbReference type="RefSeq" id="WP_346821848.1">
    <property type="nucleotide sequence ID" value="NZ_JBDKWZ010000007.1"/>
</dbReference>
<dbReference type="FunFam" id="3.40.630.30:FF:000064">
    <property type="entry name" value="GNAT family acetyltransferase"/>
    <property type="match status" value="1"/>
</dbReference>
<dbReference type="InterPro" id="IPR000182">
    <property type="entry name" value="GNAT_dom"/>
</dbReference>
<sequence length="164" mass="19101">MKEIAIRPVRREDISGVIELCKLHAAYEQAEYDQTKKEEKLSNFLFSETPALYCLIVEIDHKIVGYSTYMKQFSTWDANHYIYMDCLFLTEECRGYGIGEKLIDRIKKEAVLLGCNLIQWQTPAFNKRAMKFYNRIGAKSKSKERYFLETNQPVSPVTTPVIPV</sequence>
<dbReference type="PANTHER" id="PTHR10545:SF29">
    <property type="entry name" value="GH14572P-RELATED"/>
    <property type="match status" value="1"/>
</dbReference>
<evidence type="ECO:0000256" key="2">
    <source>
        <dbReference type="ARBA" id="ARBA00022679"/>
    </source>
</evidence>
<keyword evidence="3" id="KW-0012">Acyltransferase</keyword>